<sequence>MRSSHMLEHLMEALRCLPGVGPKSAQRMAFHLLQRDRKGGLQLADVLSQAMVEIGHCSECRTFTEEDVCHICRNAKRQENGQLCVVESPADIAALEATGQYSGRYFVLMGHLSPLDGIGPSDIGLDVLDFRLQKGGISEVILATNPTVEGEATAHYIAELCHEHQISVSRIAHGVPVGGELELVDGTTLSHSLLGRQKLHSGF</sequence>
<dbReference type="Pfam" id="PF02132">
    <property type="entry name" value="RecR_ZnF"/>
    <property type="match status" value="1"/>
</dbReference>
<dbReference type="HAMAP" id="MF_00017">
    <property type="entry name" value="RecR"/>
    <property type="match status" value="1"/>
</dbReference>
<evidence type="ECO:0000256" key="2">
    <source>
        <dbReference type="ARBA" id="ARBA00022763"/>
    </source>
</evidence>
<dbReference type="EMBL" id="FUXB01000002">
    <property type="protein sequence ID" value="SJZ51143.1"/>
    <property type="molecule type" value="Genomic_DNA"/>
</dbReference>
<dbReference type="InterPro" id="IPR000093">
    <property type="entry name" value="DNA_Rcmb_RecR"/>
</dbReference>
<dbReference type="GO" id="GO:0006281">
    <property type="term" value="P:DNA repair"/>
    <property type="evidence" value="ECO:0007669"/>
    <property type="project" value="UniProtKB-UniRule"/>
</dbReference>
<evidence type="ECO:0000259" key="8">
    <source>
        <dbReference type="PROSITE" id="PS50880"/>
    </source>
</evidence>
<dbReference type="RefSeq" id="WP_078924948.1">
    <property type="nucleotide sequence ID" value="NZ_FUXB01000002.1"/>
</dbReference>
<dbReference type="Proteomes" id="UP000190834">
    <property type="component" value="Unassembled WGS sequence"/>
</dbReference>
<keyword evidence="10" id="KW-1185">Reference proteome</keyword>
<keyword evidence="6 7" id="KW-0234">DNA repair</keyword>
<dbReference type="PROSITE" id="PS50880">
    <property type="entry name" value="TOPRIM"/>
    <property type="match status" value="1"/>
</dbReference>
<organism evidence="9 10">
    <name type="scientific">Vibrio cincinnatiensis DSM 19608</name>
    <dbReference type="NCBI Taxonomy" id="1123491"/>
    <lineage>
        <taxon>Bacteria</taxon>
        <taxon>Pseudomonadati</taxon>
        <taxon>Pseudomonadota</taxon>
        <taxon>Gammaproteobacteria</taxon>
        <taxon>Vibrionales</taxon>
        <taxon>Vibrionaceae</taxon>
        <taxon>Vibrio</taxon>
    </lineage>
</organism>
<evidence type="ECO:0000256" key="1">
    <source>
        <dbReference type="ARBA" id="ARBA00022723"/>
    </source>
</evidence>
<evidence type="ECO:0000256" key="6">
    <source>
        <dbReference type="ARBA" id="ARBA00023204"/>
    </source>
</evidence>
<evidence type="ECO:0000313" key="9">
    <source>
        <dbReference type="EMBL" id="SJZ51143.1"/>
    </source>
</evidence>
<dbReference type="Pfam" id="PF21175">
    <property type="entry name" value="RecR_C"/>
    <property type="match status" value="1"/>
</dbReference>
<dbReference type="GO" id="GO:0008270">
    <property type="term" value="F:zinc ion binding"/>
    <property type="evidence" value="ECO:0007669"/>
    <property type="project" value="UniProtKB-KW"/>
</dbReference>
<dbReference type="NCBIfam" id="TIGR00615">
    <property type="entry name" value="recR"/>
    <property type="match status" value="1"/>
</dbReference>
<dbReference type="GeneID" id="70583235"/>
<dbReference type="CDD" id="cd01025">
    <property type="entry name" value="TOPRIM_recR"/>
    <property type="match status" value="1"/>
</dbReference>
<comment type="similarity">
    <text evidence="7">Belongs to the RecR family.</text>
</comment>
<dbReference type="InterPro" id="IPR034137">
    <property type="entry name" value="TOPRIM_RecR"/>
</dbReference>
<dbReference type="OrthoDB" id="9802672at2"/>
<keyword evidence="5 7" id="KW-0233">DNA recombination</keyword>
<dbReference type="PANTHER" id="PTHR30446">
    <property type="entry name" value="RECOMBINATION PROTEIN RECR"/>
    <property type="match status" value="1"/>
</dbReference>
<protein>
    <recommendedName>
        <fullName evidence="7">Recombination protein RecR</fullName>
    </recommendedName>
</protein>
<keyword evidence="2 7" id="KW-0227">DNA damage</keyword>
<evidence type="ECO:0000256" key="7">
    <source>
        <dbReference type="HAMAP-Rule" id="MF_00017"/>
    </source>
</evidence>
<dbReference type="Gene3D" id="1.10.8.420">
    <property type="entry name" value="RecR Domain 1"/>
    <property type="match status" value="1"/>
</dbReference>
<dbReference type="SMART" id="SM00493">
    <property type="entry name" value="TOPRIM"/>
    <property type="match status" value="1"/>
</dbReference>
<dbReference type="SUPFAM" id="SSF111304">
    <property type="entry name" value="Recombination protein RecR"/>
    <property type="match status" value="1"/>
</dbReference>
<dbReference type="InterPro" id="IPR015967">
    <property type="entry name" value="Rcmb_RecR_Znf"/>
</dbReference>
<keyword evidence="3 7" id="KW-0863">Zinc-finger</keyword>
<dbReference type="Gene3D" id="3.40.1360.10">
    <property type="match status" value="1"/>
</dbReference>
<comment type="function">
    <text evidence="7">May play a role in DNA repair. It seems to be involved in an RecBC-independent recombinational process of DNA repair. It may act with RecF and RecO.</text>
</comment>
<dbReference type="AlphaFoldDB" id="A0A1T4L961"/>
<proteinExistence type="inferred from homology"/>
<dbReference type="GO" id="GO:0006310">
    <property type="term" value="P:DNA recombination"/>
    <property type="evidence" value="ECO:0007669"/>
    <property type="project" value="UniProtKB-UniRule"/>
</dbReference>
<gene>
    <name evidence="7" type="primary">recR</name>
    <name evidence="9" type="ORF">SAMN02745782_00547</name>
</gene>
<name>A0A1T4L961_VIBCI</name>
<dbReference type="STRING" id="1123491.SAMN02745782_00547"/>
<accession>A0A1T4L961</accession>
<dbReference type="FunFam" id="3.40.1360.10:FF:000001">
    <property type="entry name" value="Recombination protein RecR"/>
    <property type="match status" value="1"/>
</dbReference>
<keyword evidence="1 7" id="KW-0479">Metal-binding</keyword>
<evidence type="ECO:0000256" key="5">
    <source>
        <dbReference type="ARBA" id="ARBA00023172"/>
    </source>
</evidence>
<evidence type="ECO:0000256" key="3">
    <source>
        <dbReference type="ARBA" id="ARBA00022771"/>
    </source>
</evidence>
<feature type="domain" description="Toprim" evidence="8">
    <location>
        <begin position="81"/>
        <end position="176"/>
    </location>
</feature>
<dbReference type="FunFam" id="1.10.8.420:FF:000001">
    <property type="entry name" value="Recombination protein RecR"/>
    <property type="match status" value="1"/>
</dbReference>
<dbReference type="Pfam" id="PF21176">
    <property type="entry name" value="RecR_HhH"/>
    <property type="match status" value="1"/>
</dbReference>
<dbReference type="Gene3D" id="6.10.250.240">
    <property type="match status" value="1"/>
</dbReference>
<dbReference type="PROSITE" id="PS01300">
    <property type="entry name" value="RECR"/>
    <property type="match status" value="1"/>
</dbReference>
<feature type="zinc finger region" description="C4-type" evidence="7">
    <location>
        <begin position="57"/>
        <end position="72"/>
    </location>
</feature>
<dbReference type="PANTHER" id="PTHR30446:SF0">
    <property type="entry name" value="RECOMBINATION PROTEIN RECR"/>
    <property type="match status" value="1"/>
</dbReference>
<dbReference type="GO" id="GO:0003677">
    <property type="term" value="F:DNA binding"/>
    <property type="evidence" value="ECO:0007669"/>
    <property type="project" value="UniProtKB-UniRule"/>
</dbReference>
<evidence type="ECO:0000313" key="10">
    <source>
        <dbReference type="Proteomes" id="UP000190834"/>
    </source>
</evidence>
<dbReference type="InterPro" id="IPR006171">
    <property type="entry name" value="TOPRIM_dom"/>
</dbReference>
<reference evidence="10" key="1">
    <citation type="submission" date="2017-02" db="EMBL/GenBank/DDBJ databases">
        <authorList>
            <person name="Varghese N."/>
            <person name="Submissions S."/>
        </authorList>
    </citation>
    <scope>NUCLEOTIDE SEQUENCE [LARGE SCALE GENOMIC DNA]</scope>
    <source>
        <strain evidence="10">DSM 19608</strain>
    </source>
</reference>
<dbReference type="Pfam" id="PF13662">
    <property type="entry name" value="Toprim_4"/>
    <property type="match status" value="1"/>
</dbReference>
<dbReference type="InterPro" id="IPR023627">
    <property type="entry name" value="Rcmb_RecR"/>
</dbReference>
<keyword evidence="4 7" id="KW-0862">Zinc</keyword>
<evidence type="ECO:0000256" key="4">
    <source>
        <dbReference type="ARBA" id="ARBA00022833"/>
    </source>
</evidence>